<evidence type="ECO:0000313" key="2">
    <source>
        <dbReference type="Proteomes" id="UP001055879"/>
    </source>
</evidence>
<gene>
    <name evidence="1" type="ORF">L6452_31648</name>
</gene>
<name>A0ACB8Z305_ARCLA</name>
<protein>
    <submittedName>
        <fullName evidence="1">Uncharacterized protein</fullName>
    </submittedName>
</protein>
<keyword evidence="2" id="KW-1185">Reference proteome</keyword>
<proteinExistence type="predicted"/>
<reference evidence="2" key="1">
    <citation type="journal article" date="2022" name="Mol. Ecol. Resour.">
        <title>The genomes of chicory, endive, great burdock and yacon provide insights into Asteraceae palaeo-polyploidization history and plant inulin production.</title>
        <authorList>
            <person name="Fan W."/>
            <person name="Wang S."/>
            <person name="Wang H."/>
            <person name="Wang A."/>
            <person name="Jiang F."/>
            <person name="Liu H."/>
            <person name="Zhao H."/>
            <person name="Xu D."/>
            <person name="Zhang Y."/>
        </authorList>
    </citation>
    <scope>NUCLEOTIDE SEQUENCE [LARGE SCALE GENOMIC DNA]</scope>
    <source>
        <strain evidence="2">cv. Niubang</strain>
    </source>
</reference>
<accession>A0ACB8Z305</accession>
<dbReference type="EMBL" id="CM042057">
    <property type="protein sequence ID" value="KAI3691846.1"/>
    <property type="molecule type" value="Genomic_DNA"/>
</dbReference>
<organism evidence="1 2">
    <name type="scientific">Arctium lappa</name>
    <name type="common">Greater burdock</name>
    <name type="synonym">Lappa major</name>
    <dbReference type="NCBI Taxonomy" id="4217"/>
    <lineage>
        <taxon>Eukaryota</taxon>
        <taxon>Viridiplantae</taxon>
        <taxon>Streptophyta</taxon>
        <taxon>Embryophyta</taxon>
        <taxon>Tracheophyta</taxon>
        <taxon>Spermatophyta</taxon>
        <taxon>Magnoliopsida</taxon>
        <taxon>eudicotyledons</taxon>
        <taxon>Gunneridae</taxon>
        <taxon>Pentapetalae</taxon>
        <taxon>asterids</taxon>
        <taxon>campanulids</taxon>
        <taxon>Asterales</taxon>
        <taxon>Asteraceae</taxon>
        <taxon>Carduoideae</taxon>
        <taxon>Cardueae</taxon>
        <taxon>Arctiinae</taxon>
        <taxon>Arctium</taxon>
    </lineage>
</organism>
<sequence length="282" mass="31552">MNKHNINSFNSHTNNYEFRSLIPNFVLSGVNSNTFDSIVSNRSSSSSTSIPGLQEQSGSSVDLKQSDRFFKLSGNSDSKREIATNPVGFRHYLINPYKKKKLYRGVRQRHWGKWVAEIRLPHNRMRVWLGTYETAEMAAFAYDRAAYKLRGEHARLNFQDRDPVGLIGDWRRLSALKTAVDDKIQAIYQKVMREKGKKREVRERVPAAVYGGGGGGENFGGSHKGWLEDGFSKEEDSTRSFSGDLPPIAATVAVAEDVVVDGCSLAGMPSYDPDLIWEVLAG</sequence>
<comment type="caution">
    <text evidence="1">The sequence shown here is derived from an EMBL/GenBank/DDBJ whole genome shotgun (WGS) entry which is preliminary data.</text>
</comment>
<reference evidence="1 2" key="2">
    <citation type="journal article" date="2022" name="Mol. Ecol. Resour.">
        <title>The genomes of chicory, endive, great burdock and yacon provide insights into Asteraceae paleo-polyploidization history and plant inulin production.</title>
        <authorList>
            <person name="Fan W."/>
            <person name="Wang S."/>
            <person name="Wang H."/>
            <person name="Wang A."/>
            <person name="Jiang F."/>
            <person name="Liu H."/>
            <person name="Zhao H."/>
            <person name="Xu D."/>
            <person name="Zhang Y."/>
        </authorList>
    </citation>
    <scope>NUCLEOTIDE SEQUENCE [LARGE SCALE GENOMIC DNA]</scope>
    <source>
        <strain evidence="2">cv. Niubang</strain>
    </source>
</reference>
<dbReference type="Proteomes" id="UP001055879">
    <property type="component" value="Linkage Group LG11"/>
</dbReference>
<evidence type="ECO:0000313" key="1">
    <source>
        <dbReference type="EMBL" id="KAI3691846.1"/>
    </source>
</evidence>